<sequence>MKKFLILFTILLLSGCLNNNSNSHSYEAPIKDGILVFTTEYCHYCKMLKPYLEKLKEEGYNVVIIDANENRELAEKFNVFAVPAVFYIKDGKVVDKTIGYNPEELFNKAKKYFK</sequence>
<dbReference type="GO" id="GO:0005829">
    <property type="term" value="C:cytosol"/>
    <property type="evidence" value="ECO:0007669"/>
    <property type="project" value="TreeGrafter"/>
</dbReference>
<dbReference type="InterPro" id="IPR013766">
    <property type="entry name" value="Thioredoxin_domain"/>
</dbReference>
<dbReference type="KEGG" id="mif:Metin_0510"/>
<dbReference type="SUPFAM" id="SSF52833">
    <property type="entry name" value="Thioredoxin-like"/>
    <property type="match status" value="1"/>
</dbReference>
<dbReference type="eggNOG" id="arCOG01972">
    <property type="taxonomic scope" value="Archaea"/>
</dbReference>
<dbReference type="InterPro" id="IPR036249">
    <property type="entry name" value="Thioredoxin-like_sf"/>
</dbReference>
<proteinExistence type="predicted"/>
<organism evidence="2 3">
    <name type="scientific">Methanocaldococcus infernus (strain DSM 11812 / JCM 15783 / ME)</name>
    <dbReference type="NCBI Taxonomy" id="573063"/>
    <lineage>
        <taxon>Archaea</taxon>
        <taxon>Methanobacteriati</taxon>
        <taxon>Methanobacteriota</taxon>
        <taxon>Methanomada group</taxon>
        <taxon>Methanococci</taxon>
        <taxon>Methanococcales</taxon>
        <taxon>Methanocaldococcaceae</taxon>
        <taxon>Methanocaldococcus</taxon>
    </lineage>
</organism>
<dbReference type="GO" id="GO:0015035">
    <property type="term" value="F:protein-disulfide reductase activity"/>
    <property type="evidence" value="ECO:0007669"/>
    <property type="project" value="TreeGrafter"/>
</dbReference>
<accession>D5VRH7</accession>
<dbReference type="RefSeq" id="WP_013099926.1">
    <property type="nucleotide sequence ID" value="NC_014122.1"/>
</dbReference>
<dbReference type="PANTHER" id="PTHR45663:SF11">
    <property type="entry name" value="GEO12009P1"/>
    <property type="match status" value="1"/>
</dbReference>
<protein>
    <submittedName>
        <fullName evidence="2">Thioredoxin domain protein</fullName>
    </submittedName>
</protein>
<dbReference type="STRING" id="573063.Metin_0510"/>
<dbReference type="PROSITE" id="PS51352">
    <property type="entry name" value="THIOREDOXIN_2"/>
    <property type="match status" value="1"/>
</dbReference>
<dbReference type="EMBL" id="CP002009">
    <property type="protein sequence ID" value="ADG13180.1"/>
    <property type="molecule type" value="Genomic_DNA"/>
</dbReference>
<dbReference type="GeneID" id="9131515"/>
<dbReference type="Proteomes" id="UP000002061">
    <property type="component" value="Chromosome"/>
</dbReference>
<dbReference type="AlphaFoldDB" id="D5VRH7"/>
<gene>
    <name evidence="2" type="ordered locus">Metin_0510</name>
</gene>
<dbReference type="Pfam" id="PF00085">
    <property type="entry name" value="Thioredoxin"/>
    <property type="match status" value="1"/>
</dbReference>
<dbReference type="HOGENOM" id="CLU_090389_10_4_2"/>
<dbReference type="PROSITE" id="PS51257">
    <property type="entry name" value="PROKAR_LIPOPROTEIN"/>
    <property type="match status" value="1"/>
</dbReference>
<dbReference type="PANTHER" id="PTHR45663">
    <property type="entry name" value="GEO12009P1"/>
    <property type="match status" value="1"/>
</dbReference>
<evidence type="ECO:0000313" key="2">
    <source>
        <dbReference type="EMBL" id="ADG13180.1"/>
    </source>
</evidence>
<keyword evidence="3" id="KW-1185">Reference proteome</keyword>
<dbReference type="CDD" id="cd02947">
    <property type="entry name" value="TRX_family"/>
    <property type="match status" value="1"/>
</dbReference>
<feature type="domain" description="Thioredoxin" evidence="1">
    <location>
        <begin position="1"/>
        <end position="114"/>
    </location>
</feature>
<evidence type="ECO:0000313" key="3">
    <source>
        <dbReference type="Proteomes" id="UP000002061"/>
    </source>
</evidence>
<reference evidence="2" key="1">
    <citation type="submission" date="2010-04" db="EMBL/GenBank/DDBJ databases">
        <title>Complete sequence of Methanocaldococcus infernus ME.</title>
        <authorList>
            <consortium name="US DOE Joint Genome Institute"/>
            <person name="Lucas S."/>
            <person name="Copeland A."/>
            <person name="Lapidus A."/>
            <person name="Cheng J.-F."/>
            <person name="Bruce D."/>
            <person name="Goodwin L."/>
            <person name="Pitluck S."/>
            <person name="Munk A.C."/>
            <person name="Detter J.C."/>
            <person name="Han C."/>
            <person name="Tapia R."/>
            <person name="Land M."/>
            <person name="Hauser L."/>
            <person name="Kyrpides N."/>
            <person name="Mikhailova N."/>
            <person name="Sieprawska-Lupa M."/>
            <person name="Whitman W.B."/>
            <person name="Woyke T."/>
        </authorList>
    </citation>
    <scope>NUCLEOTIDE SEQUENCE [LARGE SCALE GENOMIC DNA]</scope>
    <source>
        <strain evidence="2">ME</strain>
    </source>
</reference>
<dbReference type="Gene3D" id="3.40.30.10">
    <property type="entry name" value="Glutaredoxin"/>
    <property type="match status" value="1"/>
</dbReference>
<evidence type="ECO:0000259" key="1">
    <source>
        <dbReference type="PROSITE" id="PS51352"/>
    </source>
</evidence>
<name>D5VRH7_METIM</name>
<dbReference type="OrthoDB" id="35385at2157"/>
<dbReference type="GO" id="GO:0045454">
    <property type="term" value="P:cell redox homeostasis"/>
    <property type="evidence" value="ECO:0007669"/>
    <property type="project" value="TreeGrafter"/>
</dbReference>